<gene>
    <name evidence="1" type="ORF">MENTE1834_LOCUS17187</name>
</gene>
<protein>
    <submittedName>
        <fullName evidence="1">Uncharacterized protein</fullName>
    </submittedName>
</protein>
<evidence type="ECO:0000313" key="1">
    <source>
        <dbReference type="EMBL" id="CAK5064982.1"/>
    </source>
</evidence>
<keyword evidence="2" id="KW-1185">Reference proteome</keyword>
<name>A0ACB0YVX3_MELEN</name>
<reference evidence="1" key="1">
    <citation type="submission" date="2023-11" db="EMBL/GenBank/DDBJ databases">
        <authorList>
            <person name="Poullet M."/>
        </authorList>
    </citation>
    <scope>NUCLEOTIDE SEQUENCE</scope>
    <source>
        <strain evidence="1">E1834</strain>
    </source>
</reference>
<organism evidence="1 2">
    <name type="scientific">Meloidogyne enterolobii</name>
    <name type="common">Root-knot nematode worm</name>
    <name type="synonym">Meloidogyne mayaguensis</name>
    <dbReference type="NCBI Taxonomy" id="390850"/>
    <lineage>
        <taxon>Eukaryota</taxon>
        <taxon>Metazoa</taxon>
        <taxon>Ecdysozoa</taxon>
        <taxon>Nematoda</taxon>
        <taxon>Chromadorea</taxon>
        <taxon>Rhabditida</taxon>
        <taxon>Tylenchina</taxon>
        <taxon>Tylenchomorpha</taxon>
        <taxon>Tylenchoidea</taxon>
        <taxon>Meloidogynidae</taxon>
        <taxon>Meloidogyninae</taxon>
        <taxon>Meloidogyne</taxon>
    </lineage>
</organism>
<comment type="caution">
    <text evidence="1">The sequence shown here is derived from an EMBL/GenBank/DDBJ whole genome shotgun (WGS) entry which is preliminary data.</text>
</comment>
<accession>A0ACB0YVX3</accession>
<proteinExistence type="predicted"/>
<sequence>MNPIYLFENDVGAMAMVDGADGVVAVVGAGDEEWEAGAATEWEDGDGDVEKLKYFLELIENKYFILNFELL</sequence>
<dbReference type="EMBL" id="CAVMJV010000019">
    <property type="protein sequence ID" value="CAK5064982.1"/>
    <property type="molecule type" value="Genomic_DNA"/>
</dbReference>
<dbReference type="Proteomes" id="UP001497535">
    <property type="component" value="Unassembled WGS sequence"/>
</dbReference>
<evidence type="ECO:0000313" key="2">
    <source>
        <dbReference type="Proteomes" id="UP001497535"/>
    </source>
</evidence>